<evidence type="ECO:0000313" key="3">
    <source>
        <dbReference type="Proteomes" id="UP000294933"/>
    </source>
</evidence>
<name>A0A4Y7PWN7_9AGAM</name>
<feature type="region of interest" description="Disordered" evidence="1">
    <location>
        <begin position="180"/>
        <end position="225"/>
    </location>
</feature>
<evidence type="ECO:0008006" key="4">
    <source>
        <dbReference type="Google" id="ProtNLM"/>
    </source>
</evidence>
<reference evidence="2 3" key="1">
    <citation type="submission" date="2018-06" db="EMBL/GenBank/DDBJ databases">
        <title>A transcriptomic atlas of mushroom development highlights an independent origin of complex multicellularity.</title>
        <authorList>
            <consortium name="DOE Joint Genome Institute"/>
            <person name="Krizsan K."/>
            <person name="Almasi E."/>
            <person name="Merenyi Z."/>
            <person name="Sahu N."/>
            <person name="Viragh M."/>
            <person name="Koszo T."/>
            <person name="Mondo S."/>
            <person name="Kiss B."/>
            <person name="Balint B."/>
            <person name="Kues U."/>
            <person name="Barry K."/>
            <person name="Hegedus J.C."/>
            <person name="Henrissat B."/>
            <person name="Johnson J."/>
            <person name="Lipzen A."/>
            <person name="Ohm R."/>
            <person name="Nagy I."/>
            <person name="Pangilinan J."/>
            <person name="Yan J."/>
            <person name="Xiong Y."/>
            <person name="Grigoriev I.V."/>
            <person name="Hibbett D.S."/>
            <person name="Nagy L.G."/>
        </authorList>
    </citation>
    <scope>NUCLEOTIDE SEQUENCE [LARGE SCALE GENOMIC DNA]</scope>
    <source>
        <strain evidence="2 3">SZMC22713</strain>
    </source>
</reference>
<dbReference type="Proteomes" id="UP000294933">
    <property type="component" value="Unassembled WGS sequence"/>
</dbReference>
<dbReference type="SUPFAM" id="SSF52047">
    <property type="entry name" value="RNI-like"/>
    <property type="match status" value="1"/>
</dbReference>
<organism evidence="2 3">
    <name type="scientific">Rickenella mellea</name>
    <dbReference type="NCBI Taxonomy" id="50990"/>
    <lineage>
        <taxon>Eukaryota</taxon>
        <taxon>Fungi</taxon>
        <taxon>Dikarya</taxon>
        <taxon>Basidiomycota</taxon>
        <taxon>Agaricomycotina</taxon>
        <taxon>Agaricomycetes</taxon>
        <taxon>Hymenochaetales</taxon>
        <taxon>Rickenellaceae</taxon>
        <taxon>Rickenella</taxon>
    </lineage>
</organism>
<dbReference type="Gene3D" id="3.80.10.10">
    <property type="entry name" value="Ribonuclease Inhibitor"/>
    <property type="match status" value="1"/>
</dbReference>
<dbReference type="InterPro" id="IPR032675">
    <property type="entry name" value="LRR_dom_sf"/>
</dbReference>
<proteinExistence type="predicted"/>
<dbReference type="VEuPathDB" id="FungiDB:BD410DRAFT_841788"/>
<keyword evidence="3" id="KW-1185">Reference proteome</keyword>
<dbReference type="AlphaFoldDB" id="A0A4Y7PWN7"/>
<evidence type="ECO:0000313" key="2">
    <source>
        <dbReference type="EMBL" id="TDL19824.1"/>
    </source>
</evidence>
<accession>A0A4Y7PWN7</accession>
<protein>
    <recommendedName>
        <fullName evidence="4">F-box domain-containing protein</fullName>
    </recommendedName>
</protein>
<sequence length="225" mass="24819">MYKGIDPCLLFDQIFLPSLATLKVTMYGFSTSEWQHLLPLLKRSRPPLLSLELDGVPMTEQTLIECLSYMPKLTELTFGGIDCSDSTLVALTVDNDEGVPSANLCPLLQVIGIGTSSFSAIALKNMILSRWVDPAAPTTSLPRKSLEIVRCPAFEIYSALSDPAIVNCLRNGLKMVEWEADVDQEDDEDDDSDSDTDVDDTDDGGYDTEEEDWEEEGGDDPDLLQ</sequence>
<dbReference type="EMBL" id="ML170193">
    <property type="protein sequence ID" value="TDL19824.1"/>
    <property type="molecule type" value="Genomic_DNA"/>
</dbReference>
<gene>
    <name evidence="2" type="ORF">BD410DRAFT_841788</name>
</gene>
<evidence type="ECO:0000256" key="1">
    <source>
        <dbReference type="SAM" id="MobiDB-lite"/>
    </source>
</evidence>